<dbReference type="GO" id="GO:0008195">
    <property type="term" value="F:phosphatidate phosphatase activity"/>
    <property type="evidence" value="ECO:0007669"/>
    <property type="project" value="TreeGrafter"/>
</dbReference>
<gene>
    <name evidence="9" type="ORF">BG011_005607</name>
</gene>
<dbReference type="AlphaFoldDB" id="A0A9P6PV04"/>
<dbReference type="GO" id="GO:0016020">
    <property type="term" value="C:membrane"/>
    <property type="evidence" value="ECO:0007669"/>
    <property type="project" value="UniProtKB-SubCell"/>
</dbReference>
<dbReference type="PANTHER" id="PTHR10165">
    <property type="entry name" value="LIPID PHOSPHATE PHOSPHATASE"/>
    <property type="match status" value="1"/>
</dbReference>
<sequence>MFSSVRLQARTRALFISYGKDWGLIIVVLALFSYIDTLEPFHRQFSVMDTTIQHPFAKKETIPIWLALVLACILPAIVIGCIAIFQRKDTTDLHNGLLGLFLAQALILIVTDSIKIAVGRPRPDFLDRCLNLYDNDLAGIPLPQLSDPLNMLSNSSICARTELLKDGFKSFPSGHSSFSFGGLGYLSMYLAGKLHLFDERGHIYKSIVVLSPLIVAALIATSRVCDYRHHWHDVTVGSIIGIVFAIFSYRQYYPSLATTKSGRPFAPRVLEEILPTALLSHIRNDDENHPDNTAHRESFLNNVGGAGAYSSNESRDALTGNGTNMDDLGVNDGSKYNPAPTFEQSRQMQNGQRGNDGYLGPLS</sequence>
<proteinExistence type="inferred from homology"/>
<dbReference type="SUPFAM" id="SSF48317">
    <property type="entry name" value="Acid phosphatase/Vanadium-dependent haloperoxidase"/>
    <property type="match status" value="1"/>
</dbReference>
<feature type="domain" description="Phosphatidic acid phosphatase type 2/haloperoxidase" evidence="8">
    <location>
        <begin position="95"/>
        <end position="249"/>
    </location>
</feature>
<evidence type="ECO:0000259" key="8">
    <source>
        <dbReference type="SMART" id="SM00014"/>
    </source>
</evidence>
<keyword evidence="5 7" id="KW-0472">Membrane</keyword>
<keyword evidence="10" id="KW-1185">Reference proteome</keyword>
<dbReference type="InterPro" id="IPR036938">
    <property type="entry name" value="PAP2/HPO_sf"/>
</dbReference>
<dbReference type="Proteomes" id="UP000726737">
    <property type="component" value="Unassembled WGS sequence"/>
</dbReference>
<feature type="region of interest" description="Disordered" evidence="6">
    <location>
        <begin position="310"/>
        <end position="363"/>
    </location>
</feature>
<feature type="transmembrane region" description="Helical" evidence="7">
    <location>
        <begin position="64"/>
        <end position="85"/>
    </location>
</feature>
<keyword evidence="4 7" id="KW-1133">Transmembrane helix</keyword>
<name>A0A9P6PV04_9FUNG</name>
<comment type="subcellular location">
    <subcellularLocation>
        <location evidence="1">Membrane</location>
        <topology evidence="1">Multi-pass membrane protein</topology>
    </subcellularLocation>
</comment>
<dbReference type="InterPro" id="IPR043216">
    <property type="entry name" value="PAP-like"/>
</dbReference>
<comment type="caution">
    <text evidence="9">The sequence shown here is derived from an EMBL/GenBank/DDBJ whole genome shotgun (WGS) entry which is preliminary data.</text>
</comment>
<dbReference type="EMBL" id="JAAAJA010000390">
    <property type="protein sequence ID" value="KAG0254663.1"/>
    <property type="molecule type" value="Genomic_DNA"/>
</dbReference>
<dbReference type="PANTHER" id="PTHR10165:SF35">
    <property type="entry name" value="RE23632P"/>
    <property type="match status" value="1"/>
</dbReference>
<evidence type="ECO:0000256" key="5">
    <source>
        <dbReference type="ARBA" id="ARBA00023136"/>
    </source>
</evidence>
<dbReference type="Pfam" id="PF01569">
    <property type="entry name" value="PAP2"/>
    <property type="match status" value="1"/>
</dbReference>
<dbReference type="CDD" id="cd03390">
    <property type="entry name" value="PAP2_containing_1_like"/>
    <property type="match status" value="1"/>
</dbReference>
<dbReference type="GO" id="GO:0006644">
    <property type="term" value="P:phospholipid metabolic process"/>
    <property type="evidence" value="ECO:0007669"/>
    <property type="project" value="InterPro"/>
</dbReference>
<feature type="transmembrane region" description="Helical" evidence="7">
    <location>
        <begin position="12"/>
        <end position="35"/>
    </location>
</feature>
<evidence type="ECO:0000256" key="1">
    <source>
        <dbReference type="ARBA" id="ARBA00004141"/>
    </source>
</evidence>
<feature type="transmembrane region" description="Helical" evidence="7">
    <location>
        <begin position="234"/>
        <end position="253"/>
    </location>
</feature>
<dbReference type="SMART" id="SM00014">
    <property type="entry name" value="acidPPc"/>
    <property type="match status" value="1"/>
</dbReference>
<evidence type="ECO:0000313" key="9">
    <source>
        <dbReference type="EMBL" id="KAG0254663.1"/>
    </source>
</evidence>
<feature type="transmembrane region" description="Helical" evidence="7">
    <location>
        <begin position="97"/>
        <end position="118"/>
    </location>
</feature>
<comment type="similarity">
    <text evidence="2">Belongs to the PA-phosphatase related phosphoesterase family.</text>
</comment>
<dbReference type="GO" id="GO:0046839">
    <property type="term" value="P:phospholipid dephosphorylation"/>
    <property type="evidence" value="ECO:0007669"/>
    <property type="project" value="TreeGrafter"/>
</dbReference>
<evidence type="ECO:0000256" key="3">
    <source>
        <dbReference type="ARBA" id="ARBA00022692"/>
    </source>
</evidence>
<evidence type="ECO:0000256" key="7">
    <source>
        <dbReference type="SAM" id="Phobius"/>
    </source>
</evidence>
<dbReference type="Gene3D" id="1.20.144.10">
    <property type="entry name" value="Phosphatidic acid phosphatase type 2/haloperoxidase"/>
    <property type="match status" value="1"/>
</dbReference>
<dbReference type="OrthoDB" id="8907274at2759"/>
<evidence type="ECO:0000256" key="4">
    <source>
        <dbReference type="ARBA" id="ARBA00022989"/>
    </source>
</evidence>
<feature type="transmembrane region" description="Helical" evidence="7">
    <location>
        <begin position="173"/>
        <end position="191"/>
    </location>
</feature>
<protein>
    <recommendedName>
        <fullName evidence="8">Phosphatidic acid phosphatase type 2/haloperoxidase domain-containing protein</fullName>
    </recommendedName>
</protein>
<evidence type="ECO:0000313" key="10">
    <source>
        <dbReference type="Proteomes" id="UP000726737"/>
    </source>
</evidence>
<accession>A0A9P6PV04</accession>
<dbReference type="InterPro" id="IPR000326">
    <property type="entry name" value="PAP2/HPO"/>
</dbReference>
<organism evidence="9 10">
    <name type="scientific">Mortierella polycephala</name>
    <dbReference type="NCBI Taxonomy" id="41804"/>
    <lineage>
        <taxon>Eukaryota</taxon>
        <taxon>Fungi</taxon>
        <taxon>Fungi incertae sedis</taxon>
        <taxon>Mucoromycota</taxon>
        <taxon>Mortierellomycotina</taxon>
        <taxon>Mortierellomycetes</taxon>
        <taxon>Mortierellales</taxon>
        <taxon>Mortierellaceae</taxon>
        <taxon>Mortierella</taxon>
    </lineage>
</organism>
<evidence type="ECO:0000256" key="6">
    <source>
        <dbReference type="SAM" id="MobiDB-lite"/>
    </source>
</evidence>
<feature type="compositionally biased region" description="Polar residues" evidence="6">
    <location>
        <begin position="342"/>
        <end position="353"/>
    </location>
</feature>
<feature type="transmembrane region" description="Helical" evidence="7">
    <location>
        <begin position="203"/>
        <end position="222"/>
    </location>
</feature>
<reference evidence="9" key="1">
    <citation type="journal article" date="2020" name="Fungal Divers.">
        <title>Resolving the Mortierellaceae phylogeny through synthesis of multi-gene phylogenetics and phylogenomics.</title>
        <authorList>
            <person name="Vandepol N."/>
            <person name="Liber J."/>
            <person name="Desiro A."/>
            <person name="Na H."/>
            <person name="Kennedy M."/>
            <person name="Barry K."/>
            <person name="Grigoriev I.V."/>
            <person name="Miller A.N."/>
            <person name="O'Donnell K."/>
            <person name="Stajich J.E."/>
            <person name="Bonito G."/>
        </authorList>
    </citation>
    <scope>NUCLEOTIDE SEQUENCE</scope>
    <source>
        <strain evidence="9">KOD948</strain>
    </source>
</reference>
<keyword evidence="3 7" id="KW-0812">Transmembrane</keyword>
<evidence type="ECO:0000256" key="2">
    <source>
        <dbReference type="ARBA" id="ARBA00008816"/>
    </source>
</evidence>